<sequence>MPSLSVFQLLPPHIVQAIVSHVEGCNRLSFNNPFDDPKERLELPTPLLWVCHNFRDVVYAHYSKHCKILIKCAQNEVETGWPGWPSHFQAHVHPSYRLVKKLTIATDMQSIFSDSALDMLSRTPFGGCSFPRAYSLVCNISWPPRNPSLQEQEAVDVVCPRNAEVNVCAFVQRVKQMVRLSNDITVDLPNVPANLHSSFQNLLGSFVAQFYQSASRVKHFYGGHTIPMLQHSGSIDSLVYFTYESRNETADTSVLLMQLVQRNASTLQYLDLDLKKAVDMTGLIRDAGDNYTKYPCLVTLKLEVGEYWNDSLPRVASDVVLFPNLRHLSILEDYPFSDDILFRGNSSSLKHLRIMPKRNLSEILGEYRVFTPTSHPKLQYVRVEELLGAIQDEFESFEDYIQFVLGMTPSAAVWDIANVKAKVDVRFALGLLWTHASIQILSLPDTRLYLWDAVSLIKLLPLLTDLHCRSTYASNLTDEFNADFPDDFPDDFTGDFTDDLNDDYASFKAATQMCSLSNLKIEQFRCWHFEDEDYGLLENTMSCVLTVAAICPNFDFVV</sequence>
<comment type="caution">
    <text evidence="1">The sequence shown here is derived from an EMBL/GenBank/DDBJ whole genome shotgun (WGS) entry which is preliminary data.</text>
</comment>
<gene>
    <name evidence="1" type="ORF">GGI19_005528</name>
</gene>
<dbReference type="OrthoDB" id="5533323at2759"/>
<organism evidence="1 2">
    <name type="scientific">Coemansia pectinata</name>
    <dbReference type="NCBI Taxonomy" id="1052879"/>
    <lineage>
        <taxon>Eukaryota</taxon>
        <taxon>Fungi</taxon>
        <taxon>Fungi incertae sedis</taxon>
        <taxon>Zoopagomycota</taxon>
        <taxon>Kickxellomycotina</taxon>
        <taxon>Kickxellomycetes</taxon>
        <taxon>Kickxellales</taxon>
        <taxon>Kickxellaceae</taxon>
        <taxon>Coemansia</taxon>
    </lineage>
</organism>
<name>A0A9W8L7E6_9FUNG</name>
<dbReference type="Proteomes" id="UP001140011">
    <property type="component" value="Unassembled WGS sequence"/>
</dbReference>
<protein>
    <submittedName>
        <fullName evidence="1">Uncharacterized protein</fullName>
    </submittedName>
</protein>
<accession>A0A9W8L7E6</accession>
<feature type="non-terminal residue" evidence="1">
    <location>
        <position position="558"/>
    </location>
</feature>
<evidence type="ECO:0000313" key="1">
    <source>
        <dbReference type="EMBL" id="KAJ2749691.1"/>
    </source>
</evidence>
<dbReference type="AlphaFoldDB" id="A0A9W8L7E6"/>
<reference evidence="1" key="1">
    <citation type="submission" date="2022-07" db="EMBL/GenBank/DDBJ databases">
        <title>Phylogenomic reconstructions and comparative analyses of Kickxellomycotina fungi.</title>
        <authorList>
            <person name="Reynolds N.K."/>
            <person name="Stajich J.E."/>
            <person name="Barry K."/>
            <person name="Grigoriev I.V."/>
            <person name="Crous P."/>
            <person name="Smith M.E."/>
        </authorList>
    </citation>
    <scope>NUCLEOTIDE SEQUENCE</scope>
    <source>
        <strain evidence="1">BCRC 34297</strain>
    </source>
</reference>
<proteinExistence type="predicted"/>
<evidence type="ECO:0000313" key="2">
    <source>
        <dbReference type="Proteomes" id="UP001140011"/>
    </source>
</evidence>
<dbReference type="EMBL" id="JANBUH010000726">
    <property type="protein sequence ID" value="KAJ2749691.1"/>
    <property type="molecule type" value="Genomic_DNA"/>
</dbReference>
<keyword evidence="2" id="KW-1185">Reference proteome</keyword>